<gene>
    <name evidence="7" type="ORF">FHS21_005290</name>
</gene>
<dbReference type="GO" id="GO:0009252">
    <property type="term" value="P:peptidoglycan biosynthetic process"/>
    <property type="evidence" value="ECO:0007669"/>
    <property type="project" value="UniProtKB-UniPathway"/>
</dbReference>
<accession>A0A839UJB2</accession>
<evidence type="ECO:0000256" key="1">
    <source>
        <dbReference type="ARBA" id="ARBA00004752"/>
    </source>
</evidence>
<dbReference type="GO" id="GO:0016740">
    <property type="term" value="F:transferase activity"/>
    <property type="evidence" value="ECO:0007669"/>
    <property type="project" value="UniProtKB-KW"/>
</dbReference>
<dbReference type="Proteomes" id="UP000554520">
    <property type="component" value="Unassembled WGS sequence"/>
</dbReference>
<keyword evidence="4" id="KW-0133">Cell shape</keyword>
<dbReference type="UniPathway" id="UPA00219"/>
<name>A0A839UJB2_9HYPH</name>
<protein>
    <submittedName>
        <fullName evidence="7">Lipoprotein-anchoring transpeptidase ErfK/SrfK</fullName>
    </submittedName>
</protein>
<evidence type="ECO:0000256" key="6">
    <source>
        <dbReference type="ARBA" id="ARBA00023316"/>
    </source>
</evidence>
<keyword evidence="7" id="KW-0449">Lipoprotein</keyword>
<dbReference type="InterPro" id="IPR005490">
    <property type="entry name" value="LD_TPept_cat_dom"/>
</dbReference>
<dbReference type="InterPro" id="IPR038063">
    <property type="entry name" value="Transpep_catalytic_dom"/>
</dbReference>
<keyword evidence="6" id="KW-0961">Cell wall biogenesis/degradation</keyword>
<dbReference type="CDD" id="cd16913">
    <property type="entry name" value="YkuD_like"/>
    <property type="match status" value="1"/>
</dbReference>
<evidence type="ECO:0000256" key="2">
    <source>
        <dbReference type="ARBA" id="ARBA00005992"/>
    </source>
</evidence>
<comment type="caution">
    <text evidence="7">The sequence shown here is derived from an EMBL/GenBank/DDBJ whole genome shotgun (WGS) entry which is preliminary data.</text>
</comment>
<evidence type="ECO:0000313" key="7">
    <source>
        <dbReference type="EMBL" id="MBB3148842.1"/>
    </source>
</evidence>
<dbReference type="GO" id="GO:0008360">
    <property type="term" value="P:regulation of cell shape"/>
    <property type="evidence" value="ECO:0007669"/>
    <property type="project" value="UniProtKB-KW"/>
</dbReference>
<dbReference type="GO" id="GO:0004180">
    <property type="term" value="F:carboxypeptidase activity"/>
    <property type="evidence" value="ECO:0007669"/>
    <property type="project" value="UniProtKB-ARBA"/>
</dbReference>
<dbReference type="AlphaFoldDB" id="A0A839UJB2"/>
<reference evidence="7 8" key="1">
    <citation type="submission" date="2020-08" db="EMBL/GenBank/DDBJ databases">
        <title>Genomic Encyclopedia of Type Strains, Phase III (KMG-III): the genomes of soil and plant-associated and newly described type strains.</title>
        <authorList>
            <person name="Whitman W."/>
        </authorList>
    </citation>
    <scope>NUCLEOTIDE SEQUENCE [LARGE SCALE GENOMIC DNA]</scope>
    <source>
        <strain evidence="7 8">CECT 7015</strain>
    </source>
</reference>
<comment type="pathway">
    <text evidence="1">Cell wall biogenesis; peptidoglycan biosynthesis.</text>
</comment>
<evidence type="ECO:0000313" key="8">
    <source>
        <dbReference type="Proteomes" id="UP000554520"/>
    </source>
</evidence>
<keyword evidence="8" id="KW-1185">Reference proteome</keyword>
<dbReference type="Gene3D" id="2.40.440.10">
    <property type="entry name" value="L,D-transpeptidase catalytic domain-like"/>
    <property type="match status" value="1"/>
</dbReference>
<keyword evidence="5" id="KW-0573">Peptidoglycan synthesis</keyword>
<evidence type="ECO:0000256" key="4">
    <source>
        <dbReference type="ARBA" id="ARBA00022960"/>
    </source>
</evidence>
<dbReference type="EMBL" id="JACHXN010000023">
    <property type="protein sequence ID" value="MBB3148842.1"/>
    <property type="molecule type" value="Genomic_DNA"/>
</dbReference>
<evidence type="ECO:0000256" key="3">
    <source>
        <dbReference type="ARBA" id="ARBA00022679"/>
    </source>
</evidence>
<sequence>MAFMERPIPTLSTKSGHRCVRLTNWDAEELAGMVKPGVVVRFVN</sequence>
<organism evidence="7 8">
    <name type="scientific">Phyllobacterium trifolii</name>
    <dbReference type="NCBI Taxonomy" id="300193"/>
    <lineage>
        <taxon>Bacteria</taxon>
        <taxon>Pseudomonadati</taxon>
        <taxon>Pseudomonadota</taxon>
        <taxon>Alphaproteobacteria</taxon>
        <taxon>Hyphomicrobiales</taxon>
        <taxon>Phyllobacteriaceae</taxon>
        <taxon>Phyllobacterium</taxon>
    </lineage>
</organism>
<dbReference type="SUPFAM" id="SSF141523">
    <property type="entry name" value="L,D-transpeptidase catalytic domain-like"/>
    <property type="match status" value="1"/>
</dbReference>
<dbReference type="GO" id="GO:0071555">
    <property type="term" value="P:cell wall organization"/>
    <property type="evidence" value="ECO:0007669"/>
    <property type="project" value="UniProtKB-KW"/>
</dbReference>
<comment type="similarity">
    <text evidence="2">Belongs to the YkuD family.</text>
</comment>
<evidence type="ECO:0000256" key="5">
    <source>
        <dbReference type="ARBA" id="ARBA00022984"/>
    </source>
</evidence>
<keyword evidence="3" id="KW-0808">Transferase</keyword>
<proteinExistence type="inferred from homology"/>